<dbReference type="Proteomes" id="UP000681967">
    <property type="component" value="Unassembled WGS sequence"/>
</dbReference>
<protein>
    <submittedName>
        <fullName evidence="1">Uncharacterized protein</fullName>
    </submittedName>
</protein>
<reference evidence="1" key="1">
    <citation type="submission" date="2021-02" db="EMBL/GenBank/DDBJ databases">
        <authorList>
            <person name="Nowell W R."/>
        </authorList>
    </citation>
    <scope>NUCLEOTIDE SEQUENCE</scope>
</reference>
<dbReference type="AlphaFoldDB" id="A0A8S2MGI0"/>
<accession>A0A8S2MGI0</accession>
<name>A0A8S2MGI0_9BILA</name>
<evidence type="ECO:0000313" key="1">
    <source>
        <dbReference type="EMBL" id="CAF3952028.1"/>
    </source>
</evidence>
<comment type="caution">
    <text evidence="1">The sequence shown here is derived from an EMBL/GenBank/DDBJ whole genome shotgun (WGS) entry which is preliminary data.</text>
</comment>
<dbReference type="EMBL" id="CAJOBH010003425">
    <property type="protein sequence ID" value="CAF3952028.1"/>
    <property type="molecule type" value="Genomic_DNA"/>
</dbReference>
<sequence length="108" mass="12173">MYISKSSSFPIDDCNCNNSVTFHFTPETIRSVTYEIVNAKTLEGFGVLPEANEQLEDVKTVTNKDKLVASLTNQVEYSQLYNNEMSHFCWQSLADVDISLLSKIIGKN</sequence>
<organism evidence="1 2">
    <name type="scientific">Rotaria magnacalcarata</name>
    <dbReference type="NCBI Taxonomy" id="392030"/>
    <lineage>
        <taxon>Eukaryota</taxon>
        <taxon>Metazoa</taxon>
        <taxon>Spiralia</taxon>
        <taxon>Gnathifera</taxon>
        <taxon>Rotifera</taxon>
        <taxon>Eurotatoria</taxon>
        <taxon>Bdelloidea</taxon>
        <taxon>Philodinida</taxon>
        <taxon>Philodinidae</taxon>
        <taxon>Rotaria</taxon>
    </lineage>
</organism>
<proteinExistence type="predicted"/>
<gene>
    <name evidence="1" type="ORF">BYL167_LOCUS11073</name>
</gene>
<evidence type="ECO:0000313" key="2">
    <source>
        <dbReference type="Proteomes" id="UP000681967"/>
    </source>
</evidence>